<organism evidence="5 6">
    <name type="scientific">Exophiala sideris</name>
    <dbReference type="NCBI Taxonomy" id="1016849"/>
    <lineage>
        <taxon>Eukaryota</taxon>
        <taxon>Fungi</taxon>
        <taxon>Dikarya</taxon>
        <taxon>Ascomycota</taxon>
        <taxon>Pezizomycotina</taxon>
        <taxon>Eurotiomycetes</taxon>
        <taxon>Chaetothyriomycetidae</taxon>
        <taxon>Chaetothyriales</taxon>
        <taxon>Herpotrichiellaceae</taxon>
        <taxon>Exophiala</taxon>
    </lineage>
</organism>
<dbReference type="HOGENOM" id="CLU_003539_0_0_1"/>
<protein>
    <submittedName>
        <fullName evidence="5">Uncharacterized protein</fullName>
    </submittedName>
</protein>
<dbReference type="Proteomes" id="UP000053599">
    <property type="component" value="Unassembled WGS sequence"/>
</dbReference>
<feature type="region of interest" description="Disordered" evidence="2">
    <location>
        <begin position="1"/>
        <end position="22"/>
    </location>
</feature>
<sequence>MSANRAKKSKSPNAEQGRQPAQERLGILSRTLNSSSSIRWILPAKIRSPVNEDVVFVGATFVQLHEFQETGQLVNTTAKLDFGTQITDAKVISADVEVVPIVDAILKQERDQERFTVRGEPVQHTQPPQILVIITVDNDLIYVYAREYDDSDVKLVFAKRPLLRGAGLPSSECRYIAVESQSRALAVASPSGYFGVFKLRPVDEIKSEIDSWDPLKHGSFRPSEEQRFIQVDGDILAMSFLRSLESDPNKVILVLLVYSGEQTQGIHQYLYSWDTRSPLQTIKPMSSSGRRLTESRLPSMLIPSARPYSFMIVMDTGISYYENVHTNDTKRIHCPFVDPPSGSLEWVQWAKPRRHNEYLRKRDDVVLVREDGMVRYFQIEKASSAKFNTNFPIGPLGFRVDTAFCMLAGPPSKGGDIIIAGGSMTDGGVFHVSARGSPECTQIIESICPLRDMILAPSTTVPPTRQAAPSSQETPDRLYACCSRGQGGGALFEIRYGLEAQIGWTMTYPDAALIDRIWTLDIPSRNELLLLGSQSTQTTMVSFELDTQDLSFTDSESHPGFDYDHPTLAAAVLGIDTIVQVTTGSINIIPTTPDPAPSDITRVERKLHQAAIFEGDNILATVVRRSSGSEIGLMTITTTDSGAARLAPATTTTLPDTANSLCCFKWRDSRLLVVGTDTGKLLGYMVSPGLTLEVVFQHEVSDLDSSVESSAVTSLVVLEQRPDDPVLLLCGLRYGILLCLEMKMDGMDESELSVRCDDIYRLGSTSVNVFKETLSSDHAQATSALILCDSEMRRVTLHSNFVVVDYTVSSLWITNRSEPSVEPSINALHRIPRLSSKGDPGGLLVCATEDDLLFCSLVAQDQGVVRKSPIDGVPRRVLYSDYLQKFVVAFERTHLLTGISIDNSADGTSRKRVAHVKNGGHTASTPRKIQQVGLQLVDPSMKDTDGQGLSVIVTEETNETVNALIHWAPTDGEHHYEWFVLALEQKESGFPQCSGRVVCVNAKSLSKGTPDSNPKIAFRSPDRPVTAICAYKMSSLLIAVGRELHLHHLDFATRKWKTLSKHPLPSYANTITCQGSMIFVATAQHSLFVLVERDNKLFEHKSDTEARSTRDVVVFDGTSAMFSAWNAGSTDVVAFSGFRKDGNEPYPLFHATLPLLVDNLLLSPSSGRRHRFYASASDGTLFHLTVLQQSEWELLHFLEQTSYMDKKGIKALPIRKKDANNEDIVMRPPAVKLSDMHVRGDRLLMMIEEGPYNLRNVLKGSEMLDAFNALVEKVLGETEHPVDVVGVWLRRLLRYPSRS</sequence>
<feature type="domain" description="RSE1/DDB1/CPSF1 second beta-propeller" evidence="4">
    <location>
        <begin position="514"/>
        <end position="855"/>
    </location>
</feature>
<proteinExistence type="predicted"/>
<evidence type="ECO:0000259" key="4">
    <source>
        <dbReference type="Pfam" id="PF23726"/>
    </source>
</evidence>
<dbReference type="Gene3D" id="2.130.10.10">
    <property type="entry name" value="YVTN repeat-like/Quinoprotein amine dehydrogenase"/>
    <property type="match status" value="2"/>
</dbReference>
<gene>
    <name evidence="5" type="ORF">PV11_08100</name>
</gene>
<dbReference type="InterPro" id="IPR015943">
    <property type="entry name" value="WD40/YVTN_repeat-like_dom_sf"/>
</dbReference>
<name>A0A0D1YHW5_9EURO</name>
<dbReference type="STRING" id="1016849.A0A0D1YHW5"/>
<evidence type="ECO:0000256" key="2">
    <source>
        <dbReference type="SAM" id="MobiDB-lite"/>
    </source>
</evidence>
<feature type="domain" description="RSE1/DDB1/CPSF1 first beta-propeller" evidence="3">
    <location>
        <begin position="37"/>
        <end position="442"/>
    </location>
</feature>
<dbReference type="GO" id="GO:0006397">
    <property type="term" value="P:mRNA processing"/>
    <property type="evidence" value="ECO:0007669"/>
    <property type="project" value="UniProtKB-KW"/>
</dbReference>
<dbReference type="InterPro" id="IPR018846">
    <property type="entry name" value="Beta-prop_RSE1/DDB1/CPSF1_1st"/>
</dbReference>
<dbReference type="SUPFAM" id="SSF69322">
    <property type="entry name" value="Tricorn protease domain 2"/>
    <property type="match status" value="1"/>
</dbReference>
<feature type="compositionally biased region" description="Basic residues" evidence="2">
    <location>
        <begin position="1"/>
        <end position="10"/>
    </location>
</feature>
<evidence type="ECO:0000313" key="5">
    <source>
        <dbReference type="EMBL" id="KIV80609.1"/>
    </source>
</evidence>
<evidence type="ECO:0000256" key="1">
    <source>
        <dbReference type="ARBA" id="ARBA00022664"/>
    </source>
</evidence>
<dbReference type="Pfam" id="PF23726">
    <property type="entry name" value="Beta-prop_RSE1_2nd"/>
    <property type="match status" value="1"/>
</dbReference>
<evidence type="ECO:0000313" key="6">
    <source>
        <dbReference type="Proteomes" id="UP000053599"/>
    </source>
</evidence>
<keyword evidence="1" id="KW-0507">mRNA processing</keyword>
<accession>A0A0D1YHW5</accession>
<evidence type="ECO:0000259" key="3">
    <source>
        <dbReference type="Pfam" id="PF10433"/>
    </source>
</evidence>
<dbReference type="EMBL" id="KN846953">
    <property type="protein sequence ID" value="KIV80609.1"/>
    <property type="molecule type" value="Genomic_DNA"/>
</dbReference>
<dbReference type="InterPro" id="IPR058543">
    <property type="entry name" value="Beta-prop_RSE1/DDB1/CPSF1_2nd"/>
</dbReference>
<reference evidence="5 6" key="1">
    <citation type="submission" date="2015-01" db="EMBL/GenBank/DDBJ databases">
        <title>The Genome Sequence of Exophiala sideris CBS121828.</title>
        <authorList>
            <consortium name="The Broad Institute Genomics Platform"/>
            <person name="Cuomo C."/>
            <person name="de Hoog S."/>
            <person name="Gorbushina A."/>
            <person name="Stielow B."/>
            <person name="Teixiera M."/>
            <person name="Abouelleil A."/>
            <person name="Chapman S.B."/>
            <person name="Priest M."/>
            <person name="Young S.K."/>
            <person name="Wortman J."/>
            <person name="Nusbaum C."/>
            <person name="Birren B."/>
        </authorList>
    </citation>
    <scope>NUCLEOTIDE SEQUENCE [LARGE SCALE GENOMIC DNA]</scope>
    <source>
        <strain evidence="5 6">CBS 121828</strain>
    </source>
</reference>
<dbReference type="OrthoDB" id="20774at2759"/>
<dbReference type="InterPro" id="IPR050358">
    <property type="entry name" value="RSE1/DDB1/CFT1"/>
</dbReference>
<dbReference type="PANTHER" id="PTHR10644">
    <property type="entry name" value="DNA REPAIR/RNA PROCESSING CPSF FAMILY"/>
    <property type="match status" value="1"/>
</dbReference>
<dbReference type="Pfam" id="PF10433">
    <property type="entry name" value="Beta-prop_RSE1_1st"/>
    <property type="match status" value="1"/>
</dbReference>